<keyword evidence="3" id="KW-1185">Reference proteome</keyword>
<evidence type="ECO:0000313" key="3">
    <source>
        <dbReference type="Proteomes" id="UP000652761"/>
    </source>
</evidence>
<name>A0A843UCD6_COLES</name>
<evidence type="ECO:0000256" key="1">
    <source>
        <dbReference type="SAM" id="MobiDB-lite"/>
    </source>
</evidence>
<dbReference type="EMBL" id="NMUH01000464">
    <property type="protein sequence ID" value="MQL79580.1"/>
    <property type="molecule type" value="Genomic_DNA"/>
</dbReference>
<sequence>MAAVDGDGESHDLRSILSGDGGRDFLVRNNGDQGGRRRFSRPLVSSAAIWPGTGHVLTGEGTKLLFWSSGWTRRRVRCVSTHGWDAGLSFRGLTSAADLR</sequence>
<evidence type="ECO:0000313" key="2">
    <source>
        <dbReference type="EMBL" id="MQL79580.1"/>
    </source>
</evidence>
<gene>
    <name evidence="2" type="ORF">Taro_012009</name>
</gene>
<proteinExistence type="predicted"/>
<protein>
    <submittedName>
        <fullName evidence="2">Uncharacterized protein</fullName>
    </submittedName>
</protein>
<dbReference type="Proteomes" id="UP000652761">
    <property type="component" value="Unassembled WGS sequence"/>
</dbReference>
<feature type="region of interest" description="Disordered" evidence="1">
    <location>
        <begin position="1"/>
        <end position="39"/>
    </location>
</feature>
<comment type="caution">
    <text evidence="2">The sequence shown here is derived from an EMBL/GenBank/DDBJ whole genome shotgun (WGS) entry which is preliminary data.</text>
</comment>
<reference evidence="2" key="1">
    <citation type="submission" date="2017-07" db="EMBL/GenBank/DDBJ databases">
        <title>Taro Niue Genome Assembly and Annotation.</title>
        <authorList>
            <person name="Atibalentja N."/>
            <person name="Keating K."/>
            <person name="Fields C.J."/>
        </authorList>
    </citation>
    <scope>NUCLEOTIDE SEQUENCE</scope>
    <source>
        <strain evidence="2">Niue_2</strain>
        <tissue evidence="2">Leaf</tissue>
    </source>
</reference>
<accession>A0A843UCD6</accession>
<dbReference type="AlphaFoldDB" id="A0A843UCD6"/>
<organism evidence="2 3">
    <name type="scientific">Colocasia esculenta</name>
    <name type="common">Wild taro</name>
    <name type="synonym">Arum esculentum</name>
    <dbReference type="NCBI Taxonomy" id="4460"/>
    <lineage>
        <taxon>Eukaryota</taxon>
        <taxon>Viridiplantae</taxon>
        <taxon>Streptophyta</taxon>
        <taxon>Embryophyta</taxon>
        <taxon>Tracheophyta</taxon>
        <taxon>Spermatophyta</taxon>
        <taxon>Magnoliopsida</taxon>
        <taxon>Liliopsida</taxon>
        <taxon>Araceae</taxon>
        <taxon>Aroideae</taxon>
        <taxon>Colocasieae</taxon>
        <taxon>Colocasia</taxon>
    </lineage>
</organism>